<gene>
    <name evidence="1" type="ORF">JMJ77_002256</name>
</gene>
<proteinExistence type="predicted"/>
<accession>A0A9P7R997</accession>
<name>A0A9P7R997_9PEZI</name>
<organism evidence="1 2">
    <name type="scientific">Colletotrichum scovillei</name>
    <dbReference type="NCBI Taxonomy" id="1209932"/>
    <lineage>
        <taxon>Eukaryota</taxon>
        <taxon>Fungi</taxon>
        <taxon>Dikarya</taxon>
        <taxon>Ascomycota</taxon>
        <taxon>Pezizomycotina</taxon>
        <taxon>Sordariomycetes</taxon>
        <taxon>Hypocreomycetidae</taxon>
        <taxon>Glomerellales</taxon>
        <taxon>Glomerellaceae</taxon>
        <taxon>Colletotrichum</taxon>
        <taxon>Colletotrichum acutatum species complex</taxon>
    </lineage>
</organism>
<keyword evidence="2" id="KW-1185">Reference proteome</keyword>
<dbReference type="Proteomes" id="UP000699042">
    <property type="component" value="Unassembled WGS sequence"/>
</dbReference>
<comment type="caution">
    <text evidence="1">The sequence shown here is derived from an EMBL/GenBank/DDBJ whole genome shotgun (WGS) entry which is preliminary data.</text>
</comment>
<evidence type="ECO:0000313" key="2">
    <source>
        <dbReference type="Proteomes" id="UP000699042"/>
    </source>
</evidence>
<evidence type="ECO:0000313" key="1">
    <source>
        <dbReference type="EMBL" id="KAG7051638.1"/>
    </source>
</evidence>
<protein>
    <submittedName>
        <fullName evidence="1">Uncharacterized protein</fullName>
    </submittedName>
</protein>
<sequence length="15" mass="1781">MRMRFPDLSEDVVAD</sequence>
<reference evidence="1" key="1">
    <citation type="submission" date="2021-05" db="EMBL/GenBank/DDBJ databases">
        <title>Comparative genomics of three Colletotrichum scovillei strains and genetic complementation revealed genes involved fungal growth and virulence on chili pepper.</title>
        <authorList>
            <person name="Hsieh D.-K."/>
            <person name="Chuang S.-C."/>
            <person name="Chen C.-Y."/>
            <person name="Chao Y.-T."/>
            <person name="Lu M.-Y.J."/>
            <person name="Lee M.-H."/>
            <person name="Shih M.-C."/>
        </authorList>
    </citation>
    <scope>NUCLEOTIDE SEQUENCE</scope>
    <source>
        <strain evidence="1">Coll-153</strain>
    </source>
</reference>
<dbReference type="EMBL" id="JAESDN010000004">
    <property type="protein sequence ID" value="KAG7051638.1"/>
    <property type="molecule type" value="Genomic_DNA"/>
</dbReference>
<feature type="non-terminal residue" evidence="1">
    <location>
        <position position="15"/>
    </location>
</feature>